<dbReference type="SUPFAM" id="SSF53807">
    <property type="entry name" value="Helical backbone' metal receptor"/>
    <property type="match status" value="1"/>
</dbReference>
<feature type="region of interest" description="Disordered" evidence="6">
    <location>
        <begin position="115"/>
        <end position="167"/>
    </location>
</feature>
<evidence type="ECO:0000313" key="8">
    <source>
        <dbReference type="EMBL" id="MFC4667037.1"/>
    </source>
</evidence>
<protein>
    <recommendedName>
        <fullName evidence="2">High-affinity zinc uptake system protein ZnuA</fullName>
    </recommendedName>
</protein>
<evidence type="ECO:0000256" key="2">
    <source>
        <dbReference type="ARBA" id="ARBA00015915"/>
    </source>
</evidence>
<evidence type="ECO:0000256" key="5">
    <source>
        <dbReference type="ARBA" id="ARBA00022906"/>
    </source>
</evidence>
<dbReference type="InterPro" id="IPR006127">
    <property type="entry name" value="ZnuA-like"/>
</dbReference>
<keyword evidence="4 7" id="KW-0732">Signal</keyword>
<gene>
    <name evidence="8" type="ORF">ACFO5X_00600</name>
</gene>
<evidence type="ECO:0000256" key="1">
    <source>
        <dbReference type="ARBA" id="ARBA00011028"/>
    </source>
</evidence>
<feature type="chain" id="PRO_5046674195" description="High-affinity zinc uptake system protein ZnuA" evidence="7">
    <location>
        <begin position="20"/>
        <end position="332"/>
    </location>
</feature>
<name>A0ABV9KAG9_9RHOB</name>
<evidence type="ECO:0000256" key="7">
    <source>
        <dbReference type="SAM" id="SignalP"/>
    </source>
</evidence>
<dbReference type="PANTHER" id="PTHR42953:SF3">
    <property type="entry name" value="HIGH-AFFINITY ZINC UPTAKE SYSTEM PROTEIN ZNUA"/>
    <property type="match status" value="1"/>
</dbReference>
<keyword evidence="5" id="KW-0406">Ion transport</keyword>
<comment type="similarity">
    <text evidence="1">Belongs to the bacterial solute-binding protein 9 family.</text>
</comment>
<proteinExistence type="inferred from homology"/>
<evidence type="ECO:0000313" key="9">
    <source>
        <dbReference type="Proteomes" id="UP001595973"/>
    </source>
</evidence>
<feature type="compositionally biased region" description="Basic and acidic residues" evidence="6">
    <location>
        <begin position="115"/>
        <end position="163"/>
    </location>
</feature>
<dbReference type="Pfam" id="PF01297">
    <property type="entry name" value="ZnuA"/>
    <property type="match status" value="1"/>
</dbReference>
<organism evidence="8 9">
    <name type="scientific">Seohaeicola nanhaiensis</name>
    <dbReference type="NCBI Taxonomy" id="1387282"/>
    <lineage>
        <taxon>Bacteria</taxon>
        <taxon>Pseudomonadati</taxon>
        <taxon>Pseudomonadota</taxon>
        <taxon>Alphaproteobacteria</taxon>
        <taxon>Rhodobacterales</taxon>
        <taxon>Roseobacteraceae</taxon>
        <taxon>Seohaeicola</taxon>
    </lineage>
</organism>
<evidence type="ECO:0000256" key="4">
    <source>
        <dbReference type="ARBA" id="ARBA00022729"/>
    </source>
</evidence>
<comment type="caution">
    <text evidence="8">The sequence shown here is derived from an EMBL/GenBank/DDBJ whole genome shotgun (WGS) entry which is preliminary data.</text>
</comment>
<dbReference type="PANTHER" id="PTHR42953">
    <property type="entry name" value="HIGH-AFFINITY ZINC UPTAKE SYSTEM PROTEIN ZNUA-RELATED"/>
    <property type="match status" value="1"/>
</dbReference>
<feature type="signal peptide" evidence="7">
    <location>
        <begin position="1"/>
        <end position="19"/>
    </location>
</feature>
<keyword evidence="3" id="KW-0813">Transport</keyword>
<sequence length="332" mass="35209">MRHFLPAVLTCLLGTTAMAEVPKVVADIAPVHALVARVMQGVGVPELLLAPGQSPHTASMRPSQARAMQEAGLVVWIGPELTPWLQKPVETLAGNARHLDLLEVDGIQIRTYRDPGAEEDHGEHDGEEHAEHDGHDSHDHADHDDHDHEDHAEGEEHHHHSGTDPHAWLDPGNAAIWLGAIAEELAAVDAEHAEAFRANAAAGAAEIADLTAGIEAQLTPVKGSQVTTFHDGFQYFEGRFGIVSVGTLTLGDASSPSPARVAALRDVLADKGIACVFTEPQFDDRLIRAAAEGSPAKIAVLDPLGAQLEPGADLYPRLLAAMADSIASCLKP</sequence>
<evidence type="ECO:0000256" key="3">
    <source>
        <dbReference type="ARBA" id="ARBA00022448"/>
    </source>
</evidence>
<dbReference type="InterPro" id="IPR050492">
    <property type="entry name" value="Bact_metal-bind_prot9"/>
</dbReference>
<dbReference type="EMBL" id="JBHSGI010000002">
    <property type="protein sequence ID" value="MFC4667037.1"/>
    <property type="molecule type" value="Genomic_DNA"/>
</dbReference>
<dbReference type="Proteomes" id="UP001595973">
    <property type="component" value="Unassembled WGS sequence"/>
</dbReference>
<accession>A0ABV9KAG9</accession>
<dbReference type="RefSeq" id="WP_380714908.1">
    <property type="nucleotide sequence ID" value="NZ_JBHSGI010000002.1"/>
</dbReference>
<dbReference type="Gene3D" id="3.40.50.1980">
    <property type="entry name" value="Nitrogenase molybdenum iron protein domain"/>
    <property type="match status" value="3"/>
</dbReference>
<keyword evidence="5" id="KW-0862">Zinc</keyword>
<reference evidence="9" key="1">
    <citation type="journal article" date="2019" name="Int. J. Syst. Evol. Microbiol.">
        <title>The Global Catalogue of Microorganisms (GCM) 10K type strain sequencing project: providing services to taxonomists for standard genome sequencing and annotation.</title>
        <authorList>
            <consortium name="The Broad Institute Genomics Platform"/>
            <consortium name="The Broad Institute Genome Sequencing Center for Infectious Disease"/>
            <person name="Wu L."/>
            <person name="Ma J."/>
        </authorList>
    </citation>
    <scope>NUCLEOTIDE SEQUENCE [LARGE SCALE GENOMIC DNA]</scope>
    <source>
        <strain evidence="9">CGMCC 4.7283</strain>
    </source>
</reference>
<evidence type="ECO:0000256" key="6">
    <source>
        <dbReference type="SAM" id="MobiDB-lite"/>
    </source>
</evidence>
<keyword evidence="5" id="KW-0864">Zinc transport</keyword>
<keyword evidence="9" id="KW-1185">Reference proteome</keyword>